<dbReference type="InterPro" id="IPR006157">
    <property type="entry name" value="FolB_dom"/>
</dbReference>
<dbReference type="SMART" id="SM00905">
    <property type="entry name" value="FolB"/>
    <property type="match status" value="1"/>
</dbReference>
<keyword evidence="5 6" id="KW-0456">Lyase</keyword>
<evidence type="ECO:0000259" key="7">
    <source>
        <dbReference type="SMART" id="SM00905"/>
    </source>
</evidence>
<dbReference type="GO" id="GO:0046654">
    <property type="term" value="P:tetrahydrofolate biosynthetic process"/>
    <property type="evidence" value="ECO:0007669"/>
    <property type="project" value="UniProtKB-UniRule"/>
</dbReference>
<keyword evidence="4 6" id="KW-0289">Folate biosynthesis</keyword>
<feature type="domain" description="Dihydroneopterin aldolase/epimerase" evidence="7">
    <location>
        <begin position="20"/>
        <end position="130"/>
    </location>
</feature>
<evidence type="ECO:0000256" key="3">
    <source>
        <dbReference type="ARBA" id="ARBA00005708"/>
    </source>
</evidence>
<dbReference type="NCBIfam" id="TIGR00525">
    <property type="entry name" value="folB"/>
    <property type="match status" value="1"/>
</dbReference>
<reference evidence="8" key="1">
    <citation type="submission" date="2022-06" db="EMBL/GenBank/DDBJ databases">
        <title>Isolation and Genomics of Futiania mangrovii gen. nov., sp. nov., a Rare and Metabolically-versatile member in the Class Alphaproteobacteria.</title>
        <authorList>
            <person name="Liu L."/>
            <person name="Huang W.-C."/>
            <person name="Pan J."/>
            <person name="Li J."/>
            <person name="Huang Y."/>
            <person name="Du H."/>
            <person name="Liu Y."/>
            <person name="Li M."/>
        </authorList>
    </citation>
    <scope>NUCLEOTIDE SEQUENCE</scope>
    <source>
        <strain evidence="8">FT118</strain>
    </source>
</reference>
<dbReference type="RefSeq" id="WP_269333399.1">
    <property type="nucleotide sequence ID" value="NZ_JAMZFT010000003.1"/>
</dbReference>
<dbReference type="InterPro" id="IPR006156">
    <property type="entry name" value="Dihydroneopterin_aldolase"/>
</dbReference>
<gene>
    <name evidence="8" type="primary">folB</name>
    <name evidence="8" type="ORF">NJQ99_13510</name>
</gene>
<evidence type="ECO:0000313" key="9">
    <source>
        <dbReference type="Proteomes" id="UP001055804"/>
    </source>
</evidence>
<comment type="catalytic activity">
    <reaction evidence="1 6">
        <text>7,8-dihydroneopterin = 6-hydroxymethyl-7,8-dihydropterin + glycolaldehyde</text>
        <dbReference type="Rhea" id="RHEA:10540"/>
        <dbReference type="ChEBI" id="CHEBI:17001"/>
        <dbReference type="ChEBI" id="CHEBI:17071"/>
        <dbReference type="ChEBI" id="CHEBI:44841"/>
        <dbReference type="EC" id="4.1.2.25"/>
    </reaction>
</comment>
<keyword evidence="9" id="KW-1185">Reference proteome</keyword>
<dbReference type="PANTHER" id="PTHR42844">
    <property type="entry name" value="DIHYDRONEOPTERIN ALDOLASE 1-RELATED"/>
    <property type="match status" value="1"/>
</dbReference>
<accession>A0A9J6PMZ0</accession>
<dbReference type="NCBIfam" id="TIGR00526">
    <property type="entry name" value="folB_dom"/>
    <property type="match status" value="1"/>
</dbReference>
<sequence>MTSNVHHLKIADADRAIRHVFVRDLRLDASIGVYAHEKQNAQPVVINIDLTVQEGVTTSDDDIRNVVCYETVVNKVKAVLADGHIHLVETMAEAIAHRCLEDARVEVARVRVEKTAAIAEAASVGVEIERRRTGRTGPL</sequence>
<dbReference type="GO" id="GO:0005737">
    <property type="term" value="C:cytoplasm"/>
    <property type="evidence" value="ECO:0007669"/>
    <property type="project" value="TreeGrafter"/>
</dbReference>
<dbReference type="GO" id="GO:0004150">
    <property type="term" value="F:dihydroneopterin aldolase activity"/>
    <property type="evidence" value="ECO:0007669"/>
    <property type="project" value="UniProtKB-UniRule"/>
</dbReference>
<dbReference type="GO" id="GO:0046656">
    <property type="term" value="P:folic acid biosynthetic process"/>
    <property type="evidence" value="ECO:0007669"/>
    <property type="project" value="UniProtKB-UniRule"/>
</dbReference>
<comment type="pathway">
    <text evidence="2 6">Cofactor biosynthesis; tetrahydrofolate biosynthesis; 2-amino-4-hydroxy-6-hydroxymethyl-7,8-dihydropteridine diphosphate from 7,8-dihydroneopterin triphosphate: step 3/4.</text>
</comment>
<organism evidence="8 9">
    <name type="scientific">Futiania mangrovi</name>
    <dbReference type="NCBI Taxonomy" id="2959716"/>
    <lineage>
        <taxon>Bacteria</taxon>
        <taxon>Pseudomonadati</taxon>
        <taxon>Pseudomonadota</taxon>
        <taxon>Alphaproteobacteria</taxon>
        <taxon>Futianiales</taxon>
        <taxon>Futianiaceae</taxon>
        <taxon>Futiania</taxon>
    </lineage>
</organism>
<dbReference type="Pfam" id="PF02152">
    <property type="entry name" value="FolB"/>
    <property type="match status" value="1"/>
</dbReference>
<dbReference type="EC" id="4.1.2.25" evidence="6"/>
<dbReference type="InterPro" id="IPR043133">
    <property type="entry name" value="GTP-CH-I_C/QueF"/>
</dbReference>
<dbReference type="SUPFAM" id="SSF55620">
    <property type="entry name" value="Tetrahydrobiopterin biosynthesis enzymes-like"/>
    <property type="match status" value="1"/>
</dbReference>
<comment type="similarity">
    <text evidence="3 6">Belongs to the DHNA family.</text>
</comment>
<evidence type="ECO:0000256" key="5">
    <source>
        <dbReference type="ARBA" id="ARBA00023239"/>
    </source>
</evidence>
<evidence type="ECO:0000256" key="6">
    <source>
        <dbReference type="RuleBase" id="RU362079"/>
    </source>
</evidence>
<dbReference type="PANTHER" id="PTHR42844:SF1">
    <property type="entry name" value="DIHYDRONEOPTERIN ALDOLASE 1-RELATED"/>
    <property type="match status" value="1"/>
</dbReference>
<dbReference type="Gene3D" id="3.30.1130.10">
    <property type="match status" value="1"/>
</dbReference>
<evidence type="ECO:0000256" key="4">
    <source>
        <dbReference type="ARBA" id="ARBA00022909"/>
    </source>
</evidence>
<dbReference type="AlphaFoldDB" id="A0A9J6PMZ0"/>
<comment type="function">
    <text evidence="6">Catalyzes the conversion of 7,8-dihydroneopterin to 6-hydroxymethyl-7,8-dihydropterin.</text>
</comment>
<evidence type="ECO:0000313" key="8">
    <source>
        <dbReference type="EMBL" id="MCP1337434.1"/>
    </source>
</evidence>
<proteinExistence type="inferred from homology"/>
<dbReference type="Proteomes" id="UP001055804">
    <property type="component" value="Unassembled WGS sequence"/>
</dbReference>
<name>A0A9J6PMZ0_9PROT</name>
<dbReference type="EMBL" id="JAMZFT010000003">
    <property type="protein sequence ID" value="MCP1337434.1"/>
    <property type="molecule type" value="Genomic_DNA"/>
</dbReference>
<comment type="caution">
    <text evidence="8">The sequence shown here is derived from an EMBL/GenBank/DDBJ whole genome shotgun (WGS) entry which is preliminary data.</text>
</comment>
<evidence type="ECO:0000256" key="2">
    <source>
        <dbReference type="ARBA" id="ARBA00005013"/>
    </source>
</evidence>
<evidence type="ECO:0000256" key="1">
    <source>
        <dbReference type="ARBA" id="ARBA00001353"/>
    </source>
</evidence>
<protein>
    <recommendedName>
        <fullName evidence="6">7,8-dihydroneopterin aldolase</fullName>
        <ecNumber evidence="6">4.1.2.25</ecNumber>
    </recommendedName>
</protein>